<evidence type="ECO:0000313" key="2">
    <source>
        <dbReference type="EMBL" id="KAJ3255881.1"/>
    </source>
</evidence>
<feature type="signal peptide" evidence="1">
    <location>
        <begin position="1"/>
        <end position="16"/>
    </location>
</feature>
<comment type="caution">
    <text evidence="2">The sequence shown here is derived from an EMBL/GenBank/DDBJ whole genome shotgun (WGS) entry which is preliminary data.</text>
</comment>
<protein>
    <recommendedName>
        <fullName evidence="4">Apple domain-containing protein</fullName>
    </recommendedName>
</protein>
<dbReference type="EMBL" id="JADGKB010000059">
    <property type="protein sequence ID" value="KAJ3255881.1"/>
    <property type="molecule type" value="Genomic_DNA"/>
</dbReference>
<dbReference type="AlphaFoldDB" id="A0AAD5Y7H2"/>
<gene>
    <name evidence="2" type="ORF">HK103_005895</name>
</gene>
<keyword evidence="1" id="KW-0732">Signal</keyword>
<dbReference type="Proteomes" id="UP001210925">
    <property type="component" value="Unassembled WGS sequence"/>
</dbReference>
<accession>A0AAD5Y7H2</accession>
<feature type="chain" id="PRO_5041934746" description="Apple domain-containing protein" evidence="1">
    <location>
        <begin position="17"/>
        <end position="170"/>
    </location>
</feature>
<proteinExistence type="predicted"/>
<evidence type="ECO:0000256" key="1">
    <source>
        <dbReference type="SAM" id="SignalP"/>
    </source>
</evidence>
<keyword evidence="3" id="KW-1185">Reference proteome</keyword>
<reference evidence="2" key="1">
    <citation type="submission" date="2020-05" db="EMBL/GenBank/DDBJ databases">
        <title>Phylogenomic resolution of chytrid fungi.</title>
        <authorList>
            <person name="Stajich J.E."/>
            <person name="Amses K."/>
            <person name="Simmons R."/>
            <person name="Seto K."/>
            <person name="Myers J."/>
            <person name="Bonds A."/>
            <person name="Quandt C.A."/>
            <person name="Barry K."/>
            <person name="Liu P."/>
            <person name="Grigoriev I."/>
            <person name="Longcore J.E."/>
            <person name="James T.Y."/>
        </authorList>
    </citation>
    <scope>NUCLEOTIDE SEQUENCE</scope>
    <source>
        <strain evidence="2">PLAUS21</strain>
    </source>
</reference>
<evidence type="ECO:0008006" key="4">
    <source>
        <dbReference type="Google" id="ProtNLM"/>
    </source>
</evidence>
<name>A0AAD5Y7H2_9FUNG</name>
<evidence type="ECO:0000313" key="3">
    <source>
        <dbReference type="Proteomes" id="UP001210925"/>
    </source>
</evidence>
<organism evidence="2 3">
    <name type="scientific">Boothiomyces macroporosus</name>
    <dbReference type="NCBI Taxonomy" id="261099"/>
    <lineage>
        <taxon>Eukaryota</taxon>
        <taxon>Fungi</taxon>
        <taxon>Fungi incertae sedis</taxon>
        <taxon>Chytridiomycota</taxon>
        <taxon>Chytridiomycota incertae sedis</taxon>
        <taxon>Chytridiomycetes</taxon>
        <taxon>Rhizophydiales</taxon>
        <taxon>Terramycetaceae</taxon>
        <taxon>Boothiomyces</taxon>
    </lineage>
</organism>
<sequence length="170" mass="18354">MQPVSAALLVASLVSAGPVAKRDGDDIPVLFKSPLAPHGCTRYVKGFDITGVTTEVDLAFRDGIRSAQDCFERCAQSPATCVSWVWKFTTDPAHRTCTLYSNFNLPAQVSIAFDVQKSTANINNDKLVANNNNPQMGANVPQCTRFNSTTPDDDCMSGMAFLTTANQLIC</sequence>